<dbReference type="EMBL" id="JBHMCY010000050">
    <property type="protein sequence ID" value="MFB9465661.1"/>
    <property type="molecule type" value="Genomic_DNA"/>
</dbReference>
<comment type="caution">
    <text evidence="2">The sequence shown here is derived from an EMBL/GenBank/DDBJ whole genome shotgun (WGS) entry which is preliminary data.</text>
</comment>
<accession>A0ABV5N6F5</accession>
<evidence type="ECO:0000313" key="2">
    <source>
        <dbReference type="EMBL" id="MFB9465661.1"/>
    </source>
</evidence>
<organism evidence="2 3">
    <name type="scientific">Streptomyces cinereospinus</name>
    <dbReference type="NCBI Taxonomy" id="285561"/>
    <lineage>
        <taxon>Bacteria</taxon>
        <taxon>Bacillati</taxon>
        <taxon>Actinomycetota</taxon>
        <taxon>Actinomycetes</taxon>
        <taxon>Kitasatosporales</taxon>
        <taxon>Streptomycetaceae</taxon>
        <taxon>Streptomyces</taxon>
    </lineage>
</organism>
<gene>
    <name evidence="2" type="ORF">ACFF45_23875</name>
</gene>
<reference evidence="2 3" key="1">
    <citation type="submission" date="2024-09" db="EMBL/GenBank/DDBJ databases">
        <authorList>
            <person name="Sun Q."/>
            <person name="Mori K."/>
        </authorList>
    </citation>
    <scope>NUCLEOTIDE SEQUENCE [LARGE SCALE GENOMIC DNA]</scope>
    <source>
        <strain evidence="2 3">JCM 6917</strain>
    </source>
</reference>
<name>A0ABV5N6F5_9ACTN</name>
<dbReference type="Proteomes" id="UP001589709">
    <property type="component" value="Unassembled WGS sequence"/>
</dbReference>
<sequence length="132" mass="14286">MSRGQARAVLAAYAAARGVFLHHAGHTHRTKRTVLNEAPHVTFQEVSAVKDYPKGFSLLRLHTAGYALNHDAPRDPSARAWVERGRRIAGGLWPHHALGQAVTDRNSVAAHDLSGITRPAPRDPVPGRLTAA</sequence>
<keyword evidence="3" id="KW-1185">Reference proteome</keyword>
<evidence type="ECO:0000313" key="3">
    <source>
        <dbReference type="Proteomes" id="UP001589709"/>
    </source>
</evidence>
<proteinExistence type="predicted"/>
<evidence type="ECO:0000256" key="1">
    <source>
        <dbReference type="SAM" id="MobiDB-lite"/>
    </source>
</evidence>
<feature type="region of interest" description="Disordered" evidence="1">
    <location>
        <begin position="113"/>
        <end position="132"/>
    </location>
</feature>
<dbReference type="RefSeq" id="WP_381348490.1">
    <property type="nucleotide sequence ID" value="NZ_JBHMCY010000050.1"/>
</dbReference>
<protein>
    <submittedName>
        <fullName evidence="2">Uncharacterized protein</fullName>
    </submittedName>
</protein>